<keyword evidence="2" id="KW-0812">Transmembrane</keyword>
<reference evidence="4 5" key="1">
    <citation type="submission" date="2019-07" db="EMBL/GenBank/DDBJ databases">
        <title>The draft genome sequence of Vibrio algivorus M1486.</title>
        <authorList>
            <person name="Meng X."/>
        </authorList>
    </citation>
    <scope>NUCLEOTIDE SEQUENCE [LARGE SCALE GENOMIC DNA]</scope>
    <source>
        <strain evidence="4 5">M1486</strain>
    </source>
</reference>
<comment type="caution">
    <text evidence="4">The sequence shown here is derived from an EMBL/GenBank/DDBJ whole genome shotgun (WGS) entry which is preliminary data.</text>
</comment>
<dbReference type="OrthoDB" id="9808602at2"/>
<evidence type="ECO:0000256" key="1">
    <source>
        <dbReference type="ARBA" id="ARBA00006464"/>
    </source>
</evidence>
<organism evidence="4 5">
    <name type="scientific">Vibrio algivorus</name>
    <dbReference type="NCBI Taxonomy" id="1667024"/>
    <lineage>
        <taxon>Bacteria</taxon>
        <taxon>Pseudomonadati</taxon>
        <taxon>Pseudomonadota</taxon>
        <taxon>Gammaproteobacteria</taxon>
        <taxon>Vibrionales</taxon>
        <taxon>Vibrionaceae</taxon>
        <taxon>Vibrio</taxon>
    </lineage>
</organism>
<name>A0A557P1K4_9VIBR</name>
<dbReference type="GO" id="GO:0016780">
    <property type="term" value="F:phosphotransferase activity, for other substituted phosphate groups"/>
    <property type="evidence" value="ECO:0007669"/>
    <property type="project" value="TreeGrafter"/>
</dbReference>
<comment type="similarity">
    <text evidence="1">Belongs to the bacterial sugar transferase family.</text>
</comment>
<dbReference type="PANTHER" id="PTHR30576:SF0">
    <property type="entry name" value="UNDECAPRENYL-PHOSPHATE N-ACETYLGALACTOSAMINYL 1-PHOSPHATE TRANSFERASE-RELATED"/>
    <property type="match status" value="1"/>
</dbReference>
<dbReference type="EMBL" id="VMKJ01000030">
    <property type="protein sequence ID" value="TVO34552.1"/>
    <property type="molecule type" value="Genomic_DNA"/>
</dbReference>
<keyword evidence="4" id="KW-0808">Transferase</keyword>
<proteinExistence type="inferred from homology"/>
<feature type="transmembrane region" description="Helical" evidence="2">
    <location>
        <begin position="71"/>
        <end position="91"/>
    </location>
</feature>
<dbReference type="Pfam" id="PF02397">
    <property type="entry name" value="Bac_transf"/>
    <property type="match status" value="1"/>
</dbReference>
<evidence type="ECO:0000256" key="2">
    <source>
        <dbReference type="SAM" id="Phobius"/>
    </source>
</evidence>
<dbReference type="PANTHER" id="PTHR30576">
    <property type="entry name" value="COLANIC BIOSYNTHESIS UDP-GLUCOSE LIPID CARRIER TRANSFERASE"/>
    <property type="match status" value="1"/>
</dbReference>
<gene>
    <name evidence="4" type="ORF">FOF44_13410</name>
</gene>
<sequence>MVREQHLFPKTVISALVFVYTSYWLIVFSLQRISQYQFTSPIYYLIPSTLVIYALGLVIIVLFRLDYARSPLVHGFYATIITLTICELIRIKRTQRILSIMPNVNEVFMNKPNLSFEKISPPFDSNQIRDGIIVDLHSELSDTEELFITNCCVQGIPVFNSISLQDQLDGKLHVLALTENAIGQLNPPSLYLSIKRLWESVLILLISPIIATLFLVISAIIFFDNQGPIFYKQLRTGQKGKLFYIYKFRTMSPKGNENTEQRFATQEENRITTIGKLLRQSRLDELPQVWNVLKGDMALIGPRPEQPDFVEQFKQHIPFYHYRHIVKPGITGWAQVIQGYTDSTDTTKHKLAYDFYTQST</sequence>
<feature type="transmembrane region" description="Helical" evidence="2">
    <location>
        <begin position="201"/>
        <end position="223"/>
    </location>
</feature>
<keyword evidence="2" id="KW-1133">Transmembrane helix</keyword>
<evidence type="ECO:0000313" key="5">
    <source>
        <dbReference type="Proteomes" id="UP000319828"/>
    </source>
</evidence>
<feature type="domain" description="Bacterial sugar transferase" evidence="3">
    <location>
        <begin position="195"/>
        <end position="356"/>
    </location>
</feature>
<protein>
    <submittedName>
        <fullName evidence="4">UDP-glucose lipid carrier transferase</fullName>
    </submittedName>
</protein>
<evidence type="ECO:0000313" key="4">
    <source>
        <dbReference type="EMBL" id="TVO34552.1"/>
    </source>
</evidence>
<feature type="transmembrane region" description="Helical" evidence="2">
    <location>
        <begin position="42"/>
        <end position="65"/>
    </location>
</feature>
<feature type="transmembrane region" description="Helical" evidence="2">
    <location>
        <begin position="12"/>
        <end position="30"/>
    </location>
</feature>
<dbReference type="InterPro" id="IPR003362">
    <property type="entry name" value="Bact_transf"/>
</dbReference>
<dbReference type="Proteomes" id="UP000319828">
    <property type="component" value="Unassembled WGS sequence"/>
</dbReference>
<evidence type="ECO:0000259" key="3">
    <source>
        <dbReference type="Pfam" id="PF02397"/>
    </source>
</evidence>
<dbReference type="AlphaFoldDB" id="A0A557P1K4"/>
<accession>A0A557P1K4</accession>
<keyword evidence="2" id="KW-0472">Membrane</keyword>